<accession>K0SHJ9</accession>
<evidence type="ECO:0000313" key="3">
    <source>
        <dbReference type="EMBL" id="EJK64815.1"/>
    </source>
</evidence>
<feature type="domain" description="Smr" evidence="2">
    <location>
        <begin position="463"/>
        <end position="525"/>
    </location>
</feature>
<feature type="compositionally biased region" description="Basic residues" evidence="1">
    <location>
        <begin position="331"/>
        <end position="342"/>
    </location>
</feature>
<evidence type="ECO:0000259" key="2">
    <source>
        <dbReference type="Pfam" id="PF01713"/>
    </source>
</evidence>
<dbReference type="SUPFAM" id="SSF160443">
    <property type="entry name" value="SMR domain-like"/>
    <property type="match status" value="1"/>
</dbReference>
<organism evidence="3 4">
    <name type="scientific">Thalassiosira oceanica</name>
    <name type="common">Marine diatom</name>
    <dbReference type="NCBI Taxonomy" id="159749"/>
    <lineage>
        <taxon>Eukaryota</taxon>
        <taxon>Sar</taxon>
        <taxon>Stramenopiles</taxon>
        <taxon>Ochrophyta</taxon>
        <taxon>Bacillariophyta</taxon>
        <taxon>Coscinodiscophyceae</taxon>
        <taxon>Thalassiosirophycidae</taxon>
        <taxon>Thalassiosirales</taxon>
        <taxon>Thalassiosiraceae</taxon>
        <taxon>Thalassiosira</taxon>
    </lineage>
</organism>
<sequence>MSRPGGLPSSFKSHVNFTDKASKQELYLYTFRLDCCECKEDEATVHAAMNAFKHAWVEFLVAKKFVGLQRLFRTLEDLIAAMNEHSEDYVFRFHEVDKSDLLASFVEFPLILFAYFVKYDLLPEFEDLFEEGDYKGLEMLVKYMDTRKFDVPGQKAFYEDEERDCDSGEDSDVLVALLEECDSADSAFNPANYSTPPQSPRKPTSPGAPQKVRMKRDKAMRFFPREIDEKSIQINVMDTIRGRMRGHLVIRDKTLVKTVLDDHLPKTIKDGLPNSLLWFEYNGTTLFPSSLAKTTPADLGMEEGDTIHISYKPFVLERPGGKAAEGPSSARRVHQKPKKRRGKLEPRKRASKSNARSPAILTPGEQRKRNLRAWMDGMSEVFVEAGDLFRKRRQELQALELVRAMPKERSSSTLALPPMLPVDVPPSDGLGGKVGRTSFLIRVGETSNLYLTTKTRASVACTLDLHRLSRDQALMRLDDCLPQWMEDAMHSVHPFVITVRLVVGRGNQILADCVEAWIRGHKNVGNAPTSSIRF</sequence>
<dbReference type="AlphaFoldDB" id="K0SHJ9"/>
<keyword evidence="4" id="KW-1185">Reference proteome</keyword>
<dbReference type="InterPro" id="IPR002625">
    <property type="entry name" value="Smr_dom"/>
</dbReference>
<dbReference type="Gene3D" id="3.30.1370.110">
    <property type="match status" value="1"/>
</dbReference>
<feature type="region of interest" description="Disordered" evidence="1">
    <location>
        <begin position="188"/>
        <end position="214"/>
    </location>
</feature>
<protein>
    <recommendedName>
        <fullName evidence="2">Smr domain-containing protein</fullName>
    </recommendedName>
</protein>
<comment type="caution">
    <text evidence="3">The sequence shown here is derived from an EMBL/GenBank/DDBJ whole genome shotgun (WGS) entry which is preliminary data.</text>
</comment>
<dbReference type="InterPro" id="IPR036063">
    <property type="entry name" value="Smr_dom_sf"/>
</dbReference>
<gene>
    <name evidence="3" type="ORF">THAOC_14412</name>
</gene>
<name>K0SHJ9_THAOC</name>
<dbReference type="EMBL" id="AGNL01016831">
    <property type="protein sequence ID" value="EJK64815.1"/>
    <property type="molecule type" value="Genomic_DNA"/>
</dbReference>
<evidence type="ECO:0000256" key="1">
    <source>
        <dbReference type="SAM" id="MobiDB-lite"/>
    </source>
</evidence>
<dbReference type="Pfam" id="PF01713">
    <property type="entry name" value="Smr"/>
    <property type="match status" value="1"/>
</dbReference>
<proteinExistence type="predicted"/>
<feature type="region of interest" description="Disordered" evidence="1">
    <location>
        <begin position="318"/>
        <end position="368"/>
    </location>
</feature>
<reference evidence="3 4" key="1">
    <citation type="journal article" date="2012" name="Genome Biol.">
        <title>Genome and low-iron response of an oceanic diatom adapted to chronic iron limitation.</title>
        <authorList>
            <person name="Lommer M."/>
            <person name="Specht M."/>
            <person name="Roy A.S."/>
            <person name="Kraemer L."/>
            <person name="Andreson R."/>
            <person name="Gutowska M.A."/>
            <person name="Wolf J."/>
            <person name="Bergner S.V."/>
            <person name="Schilhabel M.B."/>
            <person name="Klostermeier U.C."/>
            <person name="Beiko R.G."/>
            <person name="Rosenstiel P."/>
            <person name="Hippler M."/>
            <person name="Laroche J."/>
        </authorList>
    </citation>
    <scope>NUCLEOTIDE SEQUENCE [LARGE SCALE GENOMIC DNA]</scope>
    <source>
        <strain evidence="3 4">CCMP1005</strain>
    </source>
</reference>
<evidence type="ECO:0000313" key="4">
    <source>
        <dbReference type="Proteomes" id="UP000266841"/>
    </source>
</evidence>
<dbReference type="Proteomes" id="UP000266841">
    <property type="component" value="Unassembled WGS sequence"/>
</dbReference>